<evidence type="ECO:0000313" key="1">
    <source>
        <dbReference type="EMBL" id="MFC3086704.1"/>
    </source>
</evidence>
<sequence length="1036" mass="111189">MPDEVYRAKELREFWRKRNCPGPDARPMHLYLCDDDEYAALGQWLKPRLQSRAVSSGVAGWFALWAVERIRRFYAGGGLTWAFVFAGVSVEPDQRQAATLAERGLLFWRRPLRRSAMGGGRHFLYSLMAEGGLPDALLARESGYSAALLGTIADIGAMGAAAALTIARRWLGALPQVYQEDQAAELLAELAQAIIGLRAELPEGVAGALAENWLNLHRPGWEAGLPLRLSEPARVALLRPALSEDDALLRHRRQVSQRLLHRRADGVGWAGAIRIPNGVLLPHAMLPVAAGHRVLRLVAEQGPVFRAVAEAEGWSISGGRQAALLALAPDRACILAAYADGRLLGECVLAAGLPSPEEAPTLWRASAPGDQAVELVPASSRGTAAGRLWLLAPAEAAPVFSEGVQAGEPEPAPNGRLWPVSGQGTIRCGEITLKVETGCGRDQDPATLLPLAATLRGWTAENGLPVFCGTLRFLGLRGEHPARDLTQRVRLRDMRGTLAGRIVEWPDEDGASQARVALVALPTGFSFEMREAGTGCAAIRVEGLPAGWHVRANAGGLAVDLDPAVGSLLLRAGDGLPAMVTAVLSDPATGRTLHLSAPWPSRDPVLIDPTGQRLAQSRAASLSSLTGWRGVVPAAGGALELRMAGRAVGFGIGGMQRLSAWSGLLAQAMALAGADGTVELCLACGVQTPRLDLRRYDWPSTLRGDRLELGIDPVRLRAITLEPPHLLRETEANGEIRLSDWLGDLPQLWFIQGRSERGVMRAEAWSARPRPRSSRPHRIAAYHAEFRAMLEDVSHPGWAQLIALIRLAREAGDAGALDQLQALPGVPAIAVALLFRMRPGEIVQTLDIETEAPFWWPLLPCNAWSKGLAHARRHQLQLLVQAGLVGRETEASVAEAVQRRIASVLRHRPELKAHFGVALFQAGFSPVAGSGDMLLLARDPEARLLEAARSLAARAPAIPQGVTGISAPRIAALEDFSPDLRPILDAPVAAAAMAARDTRPAAEDVLRLLALRHADPQWFDDALPLALQLLAMKMSA</sequence>
<comment type="caution">
    <text evidence="1">The sequence shown here is derived from an EMBL/GenBank/DDBJ whole genome shotgun (WGS) entry which is preliminary data.</text>
</comment>
<organism evidence="1 2">
    <name type="scientific">Tabrizicola soli</name>
    <dbReference type="NCBI Taxonomy" id="2185115"/>
    <lineage>
        <taxon>Bacteria</taxon>
        <taxon>Pseudomonadati</taxon>
        <taxon>Pseudomonadota</taxon>
        <taxon>Alphaproteobacteria</taxon>
        <taxon>Rhodobacterales</taxon>
        <taxon>Paracoccaceae</taxon>
        <taxon>Tabrizicola</taxon>
    </lineage>
</organism>
<dbReference type="NCBIfam" id="NF038336">
    <property type="entry name" value="YjiT_fam"/>
    <property type="match status" value="1"/>
</dbReference>
<evidence type="ECO:0000313" key="2">
    <source>
        <dbReference type="Proteomes" id="UP001595445"/>
    </source>
</evidence>
<dbReference type="EMBL" id="JBHRSM010000020">
    <property type="protein sequence ID" value="MFC3086704.1"/>
    <property type="molecule type" value="Genomic_DNA"/>
</dbReference>
<dbReference type="InterPro" id="IPR047879">
    <property type="entry name" value="YjiT"/>
</dbReference>
<protein>
    <submittedName>
        <fullName evidence="1">STY4851/ECs_5259 family protein</fullName>
    </submittedName>
</protein>
<accession>A0ABV7DW26</accession>
<proteinExistence type="predicted"/>
<dbReference type="RefSeq" id="WP_197647408.1">
    <property type="nucleotide sequence ID" value="NZ_JAEACP010000028.1"/>
</dbReference>
<keyword evidence="2" id="KW-1185">Reference proteome</keyword>
<gene>
    <name evidence="1" type="ORF">ACFOD6_11680</name>
</gene>
<dbReference type="Proteomes" id="UP001595445">
    <property type="component" value="Unassembled WGS sequence"/>
</dbReference>
<name>A0ABV7DW26_9RHOB</name>
<reference evidence="2" key="1">
    <citation type="journal article" date="2019" name="Int. J. Syst. Evol. Microbiol.">
        <title>The Global Catalogue of Microorganisms (GCM) 10K type strain sequencing project: providing services to taxonomists for standard genome sequencing and annotation.</title>
        <authorList>
            <consortium name="The Broad Institute Genomics Platform"/>
            <consortium name="The Broad Institute Genome Sequencing Center for Infectious Disease"/>
            <person name="Wu L."/>
            <person name="Ma J."/>
        </authorList>
    </citation>
    <scope>NUCLEOTIDE SEQUENCE [LARGE SCALE GENOMIC DNA]</scope>
    <source>
        <strain evidence="2">KCTC 62102</strain>
    </source>
</reference>